<keyword evidence="2" id="KW-1185">Reference proteome</keyword>
<sequence length="64" mass="7583">MYRRSPLKAWLHTAGTTTKKWKVQEKDGPRQEPSIVNSNCGYSYFDFLHLFGSMNDSRRKQWMA</sequence>
<dbReference type="AlphaFoldDB" id="A0A9E7JZW8"/>
<reference evidence="1" key="1">
    <citation type="submission" date="2022-05" db="EMBL/GenBank/DDBJ databases">
        <title>The Musa troglodytarum L. genome provides insights into the mechanism of non-climacteric behaviour and enrichment of carotenoids.</title>
        <authorList>
            <person name="Wang J."/>
        </authorList>
    </citation>
    <scope>NUCLEOTIDE SEQUENCE</scope>
    <source>
        <tissue evidence="1">Leaf</tissue>
    </source>
</reference>
<evidence type="ECO:0000313" key="2">
    <source>
        <dbReference type="Proteomes" id="UP001055439"/>
    </source>
</evidence>
<accession>A0A9E7JZW8</accession>
<dbReference type="Proteomes" id="UP001055439">
    <property type="component" value="Chromosome 4"/>
</dbReference>
<protein>
    <submittedName>
        <fullName evidence="1">Uncharacterized protein</fullName>
    </submittedName>
</protein>
<gene>
    <name evidence="1" type="ORF">MUK42_36226</name>
</gene>
<proteinExistence type="predicted"/>
<organism evidence="1 2">
    <name type="scientific">Musa troglodytarum</name>
    <name type="common">fe'i banana</name>
    <dbReference type="NCBI Taxonomy" id="320322"/>
    <lineage>
        <taxon>Eukaryota</taxon>
        <taxon>Viridiplantae</taxon>
        <taxon>Streptophyta</taxon>
        <taxon>Embryophyta</taxon>
        <taxon>Tracheophyta</taxon>
        <taxon>Spermatophyta</taxon>
        <taxon>Magnoliopsida</taxon>
        <taxon>Liliopsida</taxon>
        <taxon>Zingiberales</taxon>
        <taxon>Musaceae</taxon>
        <taxon>Musa</taxon>
    </lineage>
</organism>
<dbReference type="EMBL" id="CP097506">
    <property type="protein sequence ID" value="URD98429.1"/>
    <property type="molecule type" value="Genomic_DNA"/>
</dbReference>
<evidence type="ECO:0000313" key="1">
    <source>
        <dbReference type="EMBL" id="URD98429.1"/>
    </source>
</evidence>
<name>A0A9E7JZW8_9LILI</name>